<dbReference type="Pfam" id="PF04461">
    <property type="entry name" value="YajQ"/>
    <property type="match status" value="1"/>
</dbReference>
<dbReference type="NCBIfam" id="NF003819">
    <property type="entry name" value="PRK05412.1"/>
    <property type="match status" value="1"/>
</dbReference>
<evidence type="ECO:0000313" key="4">
    <source>
        <dbReference type="Proteomes" id="UP001501353"/>
    </source>
</evidence>
<evidence type="ECO:0000256" key="1">
    <source>
        <dbReference type="ARBA" id="ARBA00022741"/>
    </source>
</evidence>
<dbReference type="HAMAP" id="MF_00632">
    <property type="entry name" value="UPF0234"/>
    <property type="match status" value="1"/>
</dbReference>
<keyword evidence="1 2" id="KW-0547">Nucleotide-binding</keyword>
<reference evidence="4" key="1">
    <citation type="journal article" date="2019" name="Int. J. Syst. Evol. Microbiol.">
        <title>The Global Catalogue of Microorganisms (GCM) 10K type strain sequencing project: providing services to taxonomists for standard genome sequencing and annotation.</title>
        <authorList>
            <consortium name="The Broad Institute Genomics Platform"/>
            <consortium name="The Broad Institute Genome Sequencing Center for Infectious Disease"/>
            <person name="Wu L."/>
            <person name="Ma J."/>
        </authorList>
    </citation>
    <scope>NUCLEOTIDE SEQUENCE [LARGE SCALE GENOMIC DNA]</scope>
    <source>
        <strain evidence="4">JCM 16673</strain>
    </source>
</reference>
<dbReference type="PANTHER" id="PTHR30476:SF0">
    <property type="entry name" value="UPF0234 PROTEIN YAJQ"/>
    <property type="match status" value="1"/>
</dbReference>
<dbReference type="Gene3D" id="3.30.70.860">
    <property type="match status" value="1"/>
</dbReference>
<dbReference type="RefSeq" id="WP_344763559.1">
    <property type="nucleotide sequence ID" value="NZ_BAAAZE010000008.1"/>
</dbReference>
<accession>A0ABP7TG33</accession>
<keyword evidence="4" id="KW-1185">Reference proteome</keyword>
<dbReference type="InterPro" id="IPR035571">
    <property type="entry name" value="UPF0234-like_C"/>
</dbReference>
<dbReference type="InterPro" id="IPR036183">
    <property type="entry name" value="YajQ-like_sf"/>
</dbReference>
<evidence type="ECO:0000313" key="3">
    <source>
        <dbReference type="EMBL" id="GAA4025489.1"/>
    </source>
</evidence>
<comment type="similarity">
    <text evidence="2">Belongs to the YajQ family.</text>
</comment>
<dbReference type="CDD" id="cd11740">
    <property type="entry name" value="YajQ_like"/>
    <property type="match status" value="1"/>
</dbReference>
<name>A0ABP7TG33_9BURK</name>
<gene>
    <name evidence="3" type="ORF">GCM10022212_24150</name>
</gene>
<organism evidence="3 4">
    <name type="scientific">Actimicrobium antarcticum</name>
    <dbReference type="NCBI Taxonomy" id="1051899"/>
    <lineage>
        <taxon>Bacteria</taxon>
        <taxon>Pseudomonadati</taxon>
        <taxon>Pseudomonadota</taxon>
        <taxon>Betaproteobacteria</taxon>
        <taxon>Burkholderiales</taxon>
        <taxon>Oxalobacteraceae</taxon>
        <taxon>Actimicrobium</taxon>
    </lineage>
</organism>
<protein>
    <recommendedName>
        <fullName evidence="2">Nucleotide-binding protein GCM10022212_24150</fullName>
    </recommendedName>
</protein>
<dbReference type="SUPFAM" id="SSF89963">
    <property type="entry name" value="YajQ-like"/>
    <property type="match status" value="2"/>
</dbReference>
<dbReference type="PANTHER" id="PTHR30476">
    <property type="entry name" value="UPF0234 PROTEIN YAJQ"/>
    <property type="match status" value="1"/>
</dbReference>
<proteinExistence type="inferred from homology"/>
<comment type="function">
    <text evidence="2">Nucleotide-binding protein.</text>
</comment>
<dbReference type="InterPro" id="IPR007551">
    <property type="entry name" value="YajQ/Smlt4090-like"/>
</dbReference>
<evidence type="ECO:0000256" key="2">
    <source>
        <dbReference type="HAMAP-Rule" id="MF_00632"/>
    </source>
</evidence>
<dbReference type="Proteomes" id="UP001501353">
    <property type="component" value="Unassembled WGS sequence"/>
</dbReference>
<dbReference type="EMBL" id="BAAAZE010000008">
    <property type="protein sequence ID" value="GAA4025489.1"/>
    <property type="molecule type" value="Genomic_DNA"/>
</dbReference>
<sequence length="161" mass="18064">MPSFDVISEANTVEVKNAVEQSNKEITTRFDFKGSDARIEQKELELTAYADADFQLSQVRDVLNNKLAKRNVDLRFLDLGKIEKIGGDKVKQVIKIKNGIESDAAKKIVRLIKDSKMKVQASIQGDAVRITGAKRDDLQAAMAALRKDVPELPLEFNNFRD</sequence>
<comment type="caution">
    <text evidence="3">The sequence shown here is derived from an EMBL/GenBank/DDBJ whole genome shotgun (WGS) entry which is preliminary data.</text>
</comment>